<evidence type="ECO:0000313" key="4">
    <source>
        <dbReference type="Proteomes" id="UP000198902"/>
    </source>
</evidence>
<dbReference type="InterPro" id="IPR050383">
    <property type="entry name" value="GlyoxalaseI/FosfomycinResist"/>
</dbReference>
<evidence type="ECO:0000256" key="1">
    <source>
        <dbReference type="ARBA" id="ARBA00022723"/>
    </source>
</evidence>
<accession>A0A0D6JN00</accession>
<keyword evidence="4" id="KW-1185">Reference proteome</keyword>
<dbReference type="InterPro" id="IPR037523">
    <property type="entry name" value="VOC_core"/>
</dbReference>
<dbReference type="PROSITE" id="PS00934">
    <property type="entry name" value="GLYOXALASE_I_1"/>
    <property type="match status" value="1"/>
</dbReference>
<keyword evidence="3" id="KW-0808">Transferase</keyword>
<feature type="domain" description="VOC" evidence="2">
    <location>
        <begin position="7"/>
        <end position="115"/>
    </location>
</feature>
<keyword evidence="1" id="KW-0479">Metal-binding</keyword>
<evidence type="ECO:0000259" key="2">
    <source>
        <dbReference type="PROSITE" id="PS51819"/>
    </source>
</evidence>
<dbReference type="Pfam" id="PF00903">
    <property type="entry name" value="Glyoxalase"/>
    <property type="match status" value="1"/>
</dbReference>
<dbReference type="AlphaFoldDB" id="A0A0D6JN00"/>
<proteinExistence type="predicted"/>
<sequence length="128" mass="13792">MSDGVLGFDHVALPVSNLERAVSFYTETLGLPSVDGRNPADGTYHWVRVGQAASLNLSEVGGDGVRAGHVAFAAPASFLETLRERLAGAGVEFRDAETSLYFADPDGNELEVTCWREARLRDSGANHW</sequence>
<dbReference type="OrthoDB" id="6111at2157"/>
<gene>
    <name evidence="3" type="primary">fosB</name>
    <name evidence="3" type="ORF">BN996_00706</name>
</gene>
<dbReference type="GO" id="GO:0004462">
    <property type="term" value="F:lactoylglutathione lyase activity"/>
    <property type="evidence" value="ECO:0007669"/>
    <property type="project" value="InterPro"/>
</dbReference>
<dbReference type="RefSeq" id="WP_089777177.1">
    <property type="nucleotide sequence ID" value="NZ_CABLRR010000001.1"/>
</dbReference>
<dbReference type="GO" id="GO:0046872">
    <property type="term" value="F:metal ion binding"/>
    <property type="evidence" value="ECO:0007669"/>
    <property type="project" value="UniProtKB-KW"/>
</dbReference>
<organism evidence="3 4">
    <name type="scientific">Haloferax massiliensis</name>
    <dbReference type="NCBI Taxonomy" id="1476858"/>
    <lineage>
        <taxon>Archaea</taxon>
        <taxon>Methanobacteriati</taxon>
        <taxon>Methanobacteriota</taxon>
        <taxon>Stenosarchaea group</taxon>
        <taxon>Halobacteria</taxon>
        <taxon>Halobacteriales</taxon>
        <taxon>Haloferacaceae</taxon>
        <taxon>Haloferax</taxon>
    </lineage>
</organism>
<dbReference type="Gene3D" id="3.10.180.10">
    <property type="entry name" value="2,3-Dihydroxybiphenyl 1,2-Dioxygenase, domain 1"/>
    <property type="match status" value="1"/>
</dbReference>
<dbReference type="Proteomes" id="UP000198902">
    <property type="component" value="Unassembled WGS sequence"/>
</dbReference>
<dbReference type="GO" id="GO:0016740">
    <property type="term" value="F:transferase activity"/>
    <property type="evidence" value="ECO:0007669"/>
    <property type="project" value="UniProtKB-KW"/>
</dbReference>
<protein>
    <submittedName>
        <fullName evidence="3">Metallothiol transferase FosB</fullName>
    </submittedName>
</protein>
<dbReference type="InterPro" id="IPR018146">
    <property type="entry name" value="Glyoxalase_1_CS"/>
</dbReference>
<dbReference type="EMBL" id="CSTE01000001">
    <property type="protein sequence ID" value="CQR49249.1"/>
    <property type="molecule type" value="Genomic_DNA"/>
</dbReference>
<dbReference type="InterPro" id="IPR004360">
    <property type="entry name" value="Glyas_Fos-R_dOase_dom"/>
</dbReference>
<evidence type="ECO:0000313" key="3">
    <source>
        <dbReference type="EMBL" id="CQR49249.1"/>
    </source>
</evidence>
<name>A0A0D6JN00_9EURY</name>
<reference evidence="4" key="1">
    <citation type="submission" date="2015-03" db="EMBL/GenBank/DDBJ databases">
        <authorList>
            <person name="Urmite Genomes"/>
        </authorList>
    </citation>
    <scope>NUCLEOTIDE SEQUENCE [LARGE SCALE GENOMIC DNA]</scope>
    <source>
        <strain evidence="4">Arc-Hr</strain>
    </source>
</reference>
<dbReference type="PROSITE" id="PS51819">
    <property type="entry name" value="VOC"/>
    <property type="match status" value="1"/>
</dbReference>
<dbReference type="SUPFAM" id="SSF54593">
    <property type="entry name" value="Glyoxalase/Bleomycin resistance protein/Dihydroxybiphenyl dioxygenase"/>
    <property type="match status" value="1"/>
</dbReference>
<dbReference type="InterPro" id="IPR029068">
    <property type="entry name" value="Glyas_Bleomycin-R_OHBP_Dase"/>
</dbReference>
<dbReference type="PANTHER" id="PTHR21366">
    <property type="entry name" value="GLYOXALASE FAMILY PROTEIN"/>
    <property type="match status" value="1"/>
</dbReference>
<dbReference type="PANTHER" id="PTHR21366:SF22">
    <property type="entry name" value="VOC DOMAIN-CONTAINING PROTEIN"/>
    <property type="match status" value="1"/>
</dbReference>